<dbReference type="InterPro" id="IPR011030">
    <property type="entry name" value="Lipovitellin_superhlx_dom"/>
</dbReference>
<dbReference type="OrthoDB" id="5913251at2"/>
<name>A0A4Q0YWS2_9GAMM</name>
<dbReference type="Proteomes" id="UP000290287">
    <property type="component" value="Unassembled WGS sequence"/>
</dbReference>
<protein>
    <recommendedName>
        <fullName evidence="4">HEAT repeat domain-containing protein</fullName>
    </recommendedName>
</protein>
<reference evidence="2 3" key="1">
    <citation type="submission" date="2017-10" db="EMBL/GenBank/DDBJ databases">
        <title>Nyctiphanis sp. nov., isolated from the stomach of the euphausiid Nyctiphanes simplex (Hansen, 1911) in the Gulf of California.</title>
        <authorList>
            <person name="Gomez-Gil B."/>
            <person name="Aguilar-Mendez M."/>
            <person name="Lopez-Cortes A."/>
            <person name="Gomez-Gutierrez J."/>
            <person name="Roque A."/>
            <person name="Lang E."/>
            <person name="Gonzalez-Castillo A."/>
        </authorList>
    </citation>
    <scope>NUCLEOTIDE SEQUENCE [LARGE SCALE GENOMIC DNA]</scope>
    <source>
        <strain evidence="2 3">CAIM 600</strain>
    </source>
</reference>
<keyword evidence="3" id="KW-1185">Reference proteome</keyword>
<keyword evidence="1" id="KW-0732">Signal</keyword>
<sequence length="550" mass="61287">MRKFLLFSLVLVVFFSSLYFTQLGDKETVITGKDISNNAQEMSEPVTNLNITPIFNEENEDGKYSYSFLVASSFFDDGGERLSHSEFKGELTFFPDFTDSSKWYSLAQSISLNNEGNPEPVSEALPFITYYRDNVFSDTDLLGLPSDNPLSAFSFLLSQLSYQSNAELQLLSVSGERWYRFSEAKDSVVRRYLMDHEPQSELVEMGLLGEQDDWQLNVDSKGYPLSVSALNSRQFGNEQGRFTLEQAVTFKRINKAIAFDLAMFADGANQGLLMAEKAAPSRKIDASFTFDEALKTLKGQYDEALAVEVGFYLLDNFTVEEMIALLEDKPHFASLLVYALQKTQAPEAEVAMVEMIGAEGIDQQNEHRLLISLGRFGNSSQFGLDSLKALAADKESHLQNTALLSVGSVGKYTEHMSASVNDILRENLESGENVGMTLLAVKNSASDELLAKAEQYLTSDDEGTQAAAIKLFASKPEYQDTLVNGLVGKPSAKLFDTFARQLNGQDIELAAHNRQRLTQLYSAIDHPVVKKRLEQVLFPDEDDTMLADEF</sequence>
<feature type="signal peptide" evidence="1">
    <location>
        <begin position="1"/>
        <end position="21"/>
    </location>
</feature>
<gene>
    <name evidence="2" type="ORF">CS022_08030</name>
</gene>
<proteinExistence type="predicted"/>
<dbReference type="SUPFAM" id="SSF48431">
    <property type="entry name" value="Lipovitellin-phosvitin complex, superhelical domain"/>
    <property type="match status" value="1"/>
</dbReference>
<comment type="caution">
    <text evidence="2">The sequence shown here is derived from an EMBL/GenBank/DDBJ whole genome shotgun (WGS) entry which is preliminary data.</text>
</comment>
<dbReference type="Gene3D" id="1.25.10.20">
    <property type="entry name" value="Vitellinogen, superhelical"/>
    <property type="match status" value="1"/>
</dbReference>
<organism evidence="2 3">
    <name type="scientific">Veronia nyctiphanis</name>
    <dbReference type="NCBI Taxonomy" id="1278244"/>
    <lineage>
        <taxon>Bacteria</taxon>
        <taxon>Pseudomonadati</taxon>
        <taxon>Pseudomonadota</taxon>
        <taxon>Gammaproteobacteria</taxon>
        <taxon>Vibrionales</taxon>
        <taxon>Vibrionaceae</taxon>
        <taxon>Veronia</taxon>
    </lineage>
</organism>
<accession>A0A4Q0YWS2</accession>
<evidence type="ECO:0008006" key="4">
    <source>
        <dbReference type="Google" id="ProtNLM"/>
    </source>
</evidence>
<evidence type="ECO:0000313" key="2">
    <source>
        <dbReference type="EMBL" id="RXJ73679.1"/>
    </source>
</evidence>
<feature type="chain" id="PRO_5020948607" description="HEAT repeat domain-containing protein" evidence="1">
    <location>
        <begin position="22"/>
        <end position="550"/>
    </location>
</feature>
<evidence type="ECO:0000256" key="1">
    <source>
        <dbReference type="SAM" id="SignalP"/>
    </source>
</evidence>
<dbReference type="EMBL" id="PEIB01000007">
    <property type="protein sequence ID" value="RXJ73679.1"/>
    <property type="molecule type" value="Genomic_DNA"/>
</dbReference>
<evidence type="ECO:0000313" key="3">
    <source>
        <dbReference type="Proteomes" id="UP000290287"/>
    </source>
</evidence>
<dbReference type="RefSeq" id="WP_129121843.1">
    <property type="nucleotide sequence ID" value="NZ_PEIB01000007.1"/>
</dbReference>
<dbReference type="AlphaFoldDB" id="A0A4Q0YWS2"/>